<dbReference type="PANTHER" id="PTHR43493:SF5">
    <property type="entry name" value="DNA GYRASE SUBUNIT A, CHLOROPLASTIC_MITOCHONDRIAL"/>
    <property type="match status" value="1"/>
</dbReference>
<dbReference type="CDD" id="cd00187">
    <property type="entry name" value="TOP4c"/>
    <property type="match status" value="1"/>
</dbReference>
<dbReference type="EC" id="5.6.2.2" evidence="3"/>
<dbReference type="Gene3D" id="3.30.1360.40">
    <property type="match status" value="1"/>
</dbReference>
<reference evidence="12 13" key="1">
    <citation type="journal article" date="2014" name="Nat. Commun.">
        <title>Klebsormidium flaccidum genome reveals primary factors for plant terrestrial adaptation.</title>
        <authorList>
            <person name="Hori K."/>
            <person name="Maruyama F."/>
            <person name="Fujisawa T."/>
            <person name="Togashi T."/>
            <person name="Yamamoto N."/>
            <person name="Seo M."/>
            <person name="Sato S."/>
            <person name="Yamada T."/>
            <person name="Mori H."/>
            <person name="Tajima N."/>
            <person name="Moriyama T."/>
            <person name="Ikeuchi M."/>
            <person name="Watanabe M."/>
            <person name="Wada H."/>
            <person name="Kobayashi K."/>
            <person name="Saito M."/>
            <person name="Masuda T."/>
            <person name="Sasaki-Sekimoto Y."/>
            <person name="Mashiguchi K."/>
            <person name="Awai K."/>
            <person name="Shimojima M."/>
            <person name="Masuda S."/>
            <person name="Iwai M."/>
            <person name="Nobusawa T."/>
            <person name="Narise T."/>
            <person name="Kondo S."/>
            <person name="Saito H."/>
            <person name="Sato R."/>
            <person name="Murakawa M."/>
            <person name="Ihara Y."/>
            <person name="Oshima-Yamada Y."/>
            <person name="Ohtaka K."/>
            <person name="Satoh M."/>
            <person name="Sonobe K."/>
            <person name="Ishii M."/>
            <person name="Ohtani R."/>
            <person name="Kanamori-Sato M."/>
            <person name="Honoki R."/>
            <person name="Miyazaki D."/>
            <person name="Mochizuki H."/>
            <person name="Umetsu J."/>
            <person name="Higashi K."/>
            <person name="Shibata D."/>
            <person name="Kamiya Y."/>
            <person name="Sato N."/>
            <person name="Nakamura Y."/>
            <person name="Tabata S."/>
            <person name="Ida S."/>
            <person name="Kurokawa K."/>
            <person name="Ohta H."/>
        </authorList>
    </citation>
    <scope>NUCLEOTIDE SEQUENCE [LARGE SCALE GENOMIC DNA]</scope>
    <source>
        <strain evidence="12 13">NIES-2285</strain>
    </source>
</reference>
<dbReference type="GO" id="GO:0005694">
    <property type="term" value="C:chromosome"/>
    <property type="evidence" value="ECO:0007669"/>
    <property type="project" value="InterPro"/>
</dbReference>
<dbReference type="InterPro" id="IPR013760">
    <property type="entry name" value="Topo_IIA-like_dom_sf"/>
</dbReference>
<evidence type="ECO:0000256" key="9">
    <source>
        <dbReference type="PROSITE-ProRule" id="PRU01384"/>
    </source>
</evidence>
<feature type="compositionally biased region" description="Acidic residues" evidence="10">
    <location>
        <begin position="979"/>
        <end position="1004"/>
    </location>
</feature>
<evidence type="ECO:0000256" key="1">
    <source>
        <dbReference type="ARBA" id="ARBA00000185"/>
    </source>
</evidence>
<dbReference type="OrthoDB" id="276498at2759"/>
<dbReference type="SUPFAM" id="SSF101904">
    <property type="entry name" value="GyrA/ParC C-terminal domain-like"/>
    <property type="match status" value="1"/>
</dbReference>
<keyword evidence="6 9" id="KW-0799">Topoisomerase</keyword>
<keyword evidence="4" id="KW-0547">Nucleotide-binding</keyword>
<dbReference type="STRING" id="105231.A0A1Y1I5Y1"/>
<dbReference type="Pfam" id="PF03989">
    <property type="entry name" value="DNA_gyraseA_C"/>
    <property type="match status" value="6"/>
</dbReference>
<dbReference type="SUPFAM" id="SSF56719">
    <property type="entry name" value="Type II DNA topoisomerase"/>
    <property type="match status" value="1"/>
</dbReference>
<dbReference type="OMA" id="THHWLLF"/>
<keyword evidence="8 9" id="KW-0413">Isomerase</keyword>
<dbReference type="GO" id="GO:0003918">
    <property type="term" value="F:DNA topoisomerase type II (double strand cut, ATP-hydrolyzing) activity"/>
    <property type="evidence" value="ECO:0007669"/>
    <property type="project" value="UniProtKB-EC"/>
</dbReference>
<comment type="catalytic activity">
    <reaction evidence="1 9">
        <text>ATP-dependent breakage, passage and rejoining of double-stranded DNA.</text>
        <dbReference type="EC" id="5.6.2.2"/>
    </reaction>
</comment>
<dbReference type="GO" id="GO:0003677">
    <property type="term" value="F:DNA binding"/>
    <property type="evidence" value="ECO:0000318"/>
    <property type="project" value="GO_Central"/>
</dbReference>
<dbReference type="NCBIfam" id="NF004043">
    <property type="entry name" value="PRK05560.1"/>
    <property type="match status" value="1"/>
</dbReference>
<organism evidence="12 13">
    <name type="scientific">Klebsormidium nitens</name>
    <name type="common">Green alga</name>
    <name type="synonym">Ulothrix nitens</name>
    <dbReference type="NCBI Taxonomy" id="105231"/>
    <lineage>
        <taxon>Eukaryota</taxon>
        <taxon>Viridiplantae</taxon>
        <taxon>Streptophyta</taxon>
        <taxon>Klebsormidiophyceae</taxon>
        <taxon>Klebsormidiales</taxon>
        <taxon>Klebsormidiaceae</taxon>
        <taxon>Klebsormidium</taxon>
    </lineage>
</organism>
<dbReference type="InterPro" id="IPR005743">
    <property type="entry name" value="GyrA"/>
</dbReference>
<dbReference type="FunFam" id="3.30.1360.40:FF:000002">
    <property type="entry name" value="DNA gyrase subunit A"/>
    <property type="match status" value="1"/>
</dbReference>
<dbReference type="Gene3D" id="2.120.10.90">
    <property type="entry name" value="DNA gyrase/topoisomerase IV, subunit A, C-terminal"/>
    <property type="match status" value="1"/>
</dbReference>
<evidence type="ECO:0000313" key="12">
    <source>
        <dbReference type="EMBL" id="GAQ84561.1"/>
    </source>
</evidence>
<dbReference type="InterPro" id="IPR002205">
    <property type="entry name" value="Topo_IIA_dom_A"/>
</dbReference>
<dbReference type="InterPro" id="IPR050220">
    <property type="entry name" value="Type_II_DNA_Topoisomerases"/>
</dbReference>
<dbReference type="HAMAP" id="MF_01897">
    <property type="entry name" value="GyrA"/>
    <property type="match status" value="1"/>
</dbReference>
<dbReference type="FunFam" id="1.10.268.10:FF:000001">
    <property type="entry name" value="DNA gyrase subunit A"/>
    <property type="match status" value="1"/>
</dbReference>
<evidence type="ECO:0000259" key="11">
    <source>
        <dbReference type="PROSITE" id="PS52040"/>
    </source>
</evidence>
<feature type="region of interest" description="Disordered" evidence="10">
    <location>
        <begin position="978"/>
        <end position="1004"/>
    </location>
</feature>
<evidence type="ECO:0000256" key="5">
    <source>
        <dbReference type="ARBA" id="ARBA00022840"/>
    </source>
</evidence>
<sequence length="1004" mass="109841">MSRCAAAQQPQLAAWTQHIGGLRVVPLQEQMAASFWLSSTTSRVTKYLQPGILRALSSSHLQPSPLNIRPMPEVGYCRALASGPFDSLQGTNRSSYVTTPQARGLSIIASARGRQSSANGESSSDLDDDAAMPAVVKVGETNGVAVAIDTSRVISVELHKEASESYVAYAMSVIVGRALPDARDGLKPVHRRILYAMNELGLYSKRPFRKCARVVGEVLGKYHPHGDTAVYDALVRMAQDFSLRSPLIDGHGNFGSVDADPPAAMRYTECKLRPLAEAMLLADIEDDTVDFIETFDGSQKEPKVLPSRLPNLLINGSQGIAVGMATSIPPHNLSEVVDALCALIHNPNASIEELAEYMPGPDFPTGGQILGSDGILAAYRTGSGSIVLRGKAHIEQQAKSNRAWIVITEIPYQTNKAALVEKIADLVNNKVLEGVSDVRDESDRTGMRVVIEVKRGATPLVVLNNLYRHTQLQTRFSCNMVGLINGDPQLMNLRDFVQTFLDFRCTVVQRRAQHQLKKAEQRDHLVQGLIIALTNMDSIVATIRGAKDTQTASKTLQDKFTLSEAQAAGVLEMPLRRLTGLERGKLEEEHKQLSAVITDFKDIVTSRKRVLDVIEKESRALQKQFGTPRRTQLDREKDGEVSDADVIVNQDCILALSTKGYVKRMLPSQFKTRGRKTRGMAGAKMRQNDTLSKLVSCKTHDKVLFFSERGIVYSIRAYDIPESSRVAAGSPLLQLLSLPPGEKVTSILPLSAFPEDEYLVMLTTKGAVKKTPLSDFESIRRSGIVAMPLDSGDELRWVRKASADDDIVIASQLGQGIRFALNEKNLRPSSRTARGVIAMRGIEESKVAAMDIIPKDKLQQLVSQDDDGSLSILVVTRRGFGKRLPADEIRAQARGGRGYKIMGMREDDEIAALHAVGQPEGQEEGSQEEVIMGSEKGVLNRIRLAGISQQSRTAKGVILMKLDEGDSVKAVSVVLSSQIDDEEDSSSDTELRLEEDEISDLVAH</sequence>
<dbReference type="InterPro" id="IPR013757">
    <property type="entry name" value="Topo_IIA_A_a_sf"/>
</dbReference>
<evidence type="ECO:0000256" key="8">
    <source>
        <dbReference type="ARBA" id="ARBA00023235"/>
    </source>
</evidence>
<evidence type="ECO:0000256" key="10">
    <source>
        <dbReference type="SAM" id="MobiDB-lite"/>
    </source>
</evidence>
<dbReference type="Pfam" id="PF00521">
    <property type="entry name" value="DNA_topoisoIV"/>
    <property type="match status" value="1"/>
</dbReference>
<evidence type="ECO:0000256" key="6">
    <source>
        <dbReference type="ARBA" id="ARBA00023029"/>
    </source>
</evidence>
<dbReference type="Gene3D" id="3.90.199.10">
    <property type="entry name" value="Topoisomerase II, domain 5"/>
    <property type="match status" value="1"/>
</dbReference>
<gene>
    <name evidence="12" type="ORF">KFL_001940180</name>
</gene>
<dbReference type="EMBL" id="DF237143">
    <property type="protein sequence ID" value="GAQ84561.1"/>
    <property type="molecule type" value="Genomic_DNA"/>
</dbReference>
<dbReference type="AlphaFoldDB" id="A0A1Y1I5Y1"/>
<proteinExistence type="inferred from homology"/>
<feature type="domain" description="Topo IIA-type catalytic" evidence="11">
    <location>
        <begin position="179"/>
        <end position="646"/>
    </location>
</feature>
<dbReference type="GO" id="GO:0005737">
    <property type="term" value="C:cytoplasm"/>
    <property type="evidence" value="ECO:0000318"/>
    <property type="project" value="GO_Central"/>
</dbReference>
<protein>
    <recommendedName>
        <fullName evidence="3">DNA topoisomerase (ATP-hydrolyzing)</fullName>
        <ecNumber evidence="3">5.6.2.2</ecNumber>
    </recommendedName>
</protein>
<evidence type="ECO:0000256" key="2">
    <source>
        <dbReference type="ARBA" id="ARBA00008263"/>
    </source>
</evidence>
<dbReference type="GO" id="GO:0005524">
    <property type="term" value="F:ATP binding"/>
    <property type="evidence" value="ECO:0000318"/>
    <property type="project" value="GO_Central"/>
</dbReference>
<dbReference type="InterPro" id="IPR013758">
    <property type="entry name" value="Topo_IIA_A/C_ab"/>
</dbReference>
<dbReference type="NCBIfam" id="NF004044">
    <property type="entry name" value="PRK05561.1"/>
    <property type="match status" value="1"/>
</dbReference>
<evidence type="ECO:0000256" key="7">
    <source>
        <dbReference type="ARBA" id="ARBA00023125"/>
    </source>
</evidence>
<dbReference type="GO" id="GO:0009330">
    <property type="term" value="C:DNA topoisomerase type II (double strand cut, ATP-hydrolyzing) complex"/>
    <property type="evidence" value="ECO:0000318"/>
    <property type="project" value="GO_Central"/>
</dbReference>
<dbReference type="InterPro" id="IPR006691">
    <property type="entry name" value="GyrA/parC_rep"/>
</dbReference>
<keyword evidence="7 9" id="KW-0238">DNA-binding</keyword>
<dbReference type="NCBIfam" id="TIGR01063">
    <property type="entry name" value="gyrA"/>
    <property type="match status" value="1"/>
</dbReference>
<accession>A0A1Y1I5Y1</accession>
<dbReference type="SMART" id="SM00434">
    <property type="entry name" value="TOP4c"/>
    <property type="match status" value="1"/>
</dbReference>
<evidence type="ECO:0000313" key="13">
    <source>
        <dbReference type="Proteomes" id="UP000054558"/>
    </source>
</evidence>
<feature type="active site" description="O-(5'-phospho-DNA)-tyrosine intermediate" evidence="9">
    <location>
        <position position="267"/>
    </location>
</feature>
<evidence type="ECO:0000256" key="4">
    <source>
        <dbReference type="ARBA" id="ARBA00022741"/>
    </source>
</evidence>
<evidence type="ECO:0000256" key="3">
    <source>
        <dbReference type="ARBA" id="ARBA00012895"/>
    </source>
</evidence>
<dbReference type="PANTHER" id="PTHR43493">
    <property type="entry name" value="DNA GYRASE/TOPOISOMERASE SUBUNIT A"/>
    <property type="match status" value="1"/>
</dbReference>
<dbReference type="FunFam" id="3.90.199.10:FF:000001">
    <property type="entry name" value="DNA gyrase subunit A"/>
    <property type="match status" value="1"/>
</dbReference>
<dbReference type="InterPro" id="IPR035516">
    <property type="entry name" value="Gyrase/topoIV_suA_C"/>
</dbReference>
<dbReference type="Gene3D" id="1.10.268.10">
    <property type="entry name" value="Topoisomerase, domain 3"/>
    <property type="match status" value="1"/>
</dbReference>
<name>A0A1Y1I5Y1_KLENI</name>
<dbReference type="PROSITE" id="PS52040">
    <property type="entry name" value="TOPO_IIA"/>
    <property type="match status" value="1"/>
</dbReference>
<dbReference type="Proteomes" id="UP000054558">
    <property type="component" value="Unassembled WGS sequence"/>
</dbReference>
<dbReference type="GO" id="GO:0006265">
    <property type="term" value="P:DNA topological change"/>
    <property type="evidence" value="ECO:0000318"/>
    <property type="project" value="GO_Central"/>
</dbReference>
<keyword evidence="5" id="KW-0067">ATP-binding</keyword>
<keyword evidence="13" id="KW-1185">Reference proteome</keyword>
<comment type="similarity">
    <text evidence="2">Belongs to the type II topoisomerase GyrA/ParC subunit family.</text>
</comment>